<sequence length="91" mass="10462">MKQPLSQTFCNEYVSLFIYRVLRQVGRGRFTAIRAANEADKATMGNKREWIVDSRLFNRRSVMIYYAHGVSNLMNGRLTNLVGITVAFRTA</sequence>
<dbReference type="Proteomes" id="UP001575622">
    <property type="component" value="Unassembled WGS sequence"/>
</dbReference>
<comment type="caution">
    <text evidence="1">The sequence shown here is derived from an EMBL/GenBank/DDBJ whole genome shotgun (WGS) entry which is preliminary data.</text>
</comment>
<organism evidence="1 2">
    <name type="scientific">Paenibacillus oleatilyticus</name>
    <dbReference type="NCBI Taxonomy" id="2594886"/>
    <lineage>
        <taxon>Bacteria</taxon>
        <taxon>Bacillati</taxon>
        <taxon>Bacillota</taxon>
        <taxon>Bacilli</taxon>
        <taxon>Bacillales</taxon>
        <taxon>Paenibacillaceae</taxon>
        <taxon>Paenibacillus</taxon>
    </lineage>
</organism>
<reference evidence="1 2" key="1">
    <citation type="submission" date="2024-09" db="EMBL/GenBank/DDBJ databases">
        <authorList>
            <person name="Makale K.P.P."/>
            <person name="Makhzoum A."/>
            <person name="Rantong G."/>
            <person name="Rahube T.O."/>
        </authorList>
    </citation>
    <scope>NUCLEOTIDE SEQUENCE [LARGE SCALE GENOMIC DNA]</scope>
    <source>
        <strain evidence="1 2">KM_D13</strain>
    </source>
</reference>
<keyword evidence="2" id="KW-1185">Reference proteome</keyword>
<protein>
    <submittedName>
        <fullName evidence="1">Uncharacterized protein</fullName>
    </submittedName>
</protein>
<evidence type="ECO:0000313" key="1">
    <source>
        <dbReference type="EMBL" id="MFB0845348.1"/>
    </source>
</evidence>
<evidence type="ECO:0000313" key="2">
    <source>
        <dbReference type="Proteomes" id="UP001575622"/>
    </source>
</evidence>
<dbReference type="EMBL" id="JBHDLN010000014">
    <property type="protein sequence ID" value="MFB0845348.1"/>
    <property type="molecule type" value="Genomic_DNA"/>
</dbReference>
<gene>
    <name evidence="1" type="ORF">ACEU3E_24500</name>
</gene>
<dbReference type="RefSeq" id="WP_373955495.1">
    <property type="nucleotide sequence ID" value="NZ_JBHDLN010000014.1"/>
</dbReference>
<accession>A0ABV4V5I7</accession>
<name>A0ABV4V5I7_9BACL</name>
<proteinExistence type="predicted"/>